<sequence length="113" mass="13018">MPYSGIEILEEMFTNGHYLCVSKISIDDGVRGSWCCDLGENGHNGVHVSMLRQYTIDARHMLKYEQVDIQPGLTYKEQPVEITDRKEQVLRDKVAKLVRGLWKIKKWKNPPGS</sequence>
<organism evidence="1 2">
    <name type="scientific">Heracleum sosnowskyi</name>
    <dbReference type="NCBI Taxonomy" id="360622"/>
    <lineage>
        <taxon>Eukaryota</taxon>
        <taxon>Viridiplantae</taxon>
        <taxon>Streptophyta</taxon>
        <taxon>Embryophyta</taxon>
        <taxon>Tracheophyta</taxon>
        <taxon>Spermatophyta</taxon>
        <taxon>Magnoliopsida</taxon>
        <taxon>eudicotyledons</taxon>
        <taxon>Gunneridae</taxon>
        <taxon>Pentapetalae</taxon>
        <taxon>asterids</taxon>
        <taxon>campanulids</taxon>
        <taxon>Apiales</taxon>
        <taxon>Apiaceae</taxon>
        <taxon>Apioideae</taxon>
        <taxon>apioid superclade</taxon>
        <taxon>Tordylieae</taxon>
        <taxon>Tordyliinae</taxon>
        <taxon>Heracleum</taxon>
    </lineage>
</organism>
<dbReference type="EMBL" id="JAUIZM010000004">
    <property type="protein sequence ID" value="KAK1387575.1"/>
    <property type="molecule type" value="Genomic_DNA"/>
</dbReference>
<dbReference type="AlphaFoldDB" id="A0AAD8IKU3"/>
<protein>
    <submittedName>
        <fullName evidence="1">Uncharacterized protein</fullName>
    </submittedName>
</protein>
<comment type="caution">
    <text evidence="1">The sequence shown here is derived from an EMBL/GenBank/DDBJ whole genome shotgun (WGS) entry which is preliminary data.</text>
</comment>
<dbReference type="PANTHER" id="PTHR46148">
    <property type="entry name" value="CHROMO DOMAIN-CONTAINING PROTEIN"/>
    <property type="match status" value="1"/>
</dbReference>
<evidence type="ECO:0000313" key="1">
    <source>
        <dbReference type="EMBL" id="KAK1387575.1"/>
    </source>
</evidence>
<gene>
    <name evidence="1" type="ORF">POM88_015753</name>
</gene>
<dbReference type="PANTHER" id="PTHR46148:SF57">
    <property type="entry name" value="OS12G0499874 PROTEIN"/>
    <property type="match status" value="1"/>
</dbReference>
<reference evidence="1" key="2">
    <citation type="submission" date="2023-05" db="EMBL/GenBank/DDBJ databases">
        <authorList>
            <person name="Schelkunov M.I."/>
        </authorList>
    </citation>
    <scope>NUCLEOTIDE SEQUENCE</scope>
    <source>
        <strain evidence="1">Hsosn_3</strain>
        <tissue evidence="1">Leaf</tissue>
    </source>
</reference>
<keyword evidence="2" id="KW-1185">Reference proteome</keyword>
<accession>A0AAD8IKU3</accession>
<proteinExistence type="predicted"/>
<name>A0AAD8IKU3_9APIA</name>
<reference evidence="1" key="1">
    <citation type="submission" date="2023-02" db="EMBL/GenBank/DDBJ databases">
        <title>Genome of toxic invasive species Heracleum sosnowskyi carries increased number of genes despite the absence of recent whole-genome duplications.</title>
        <authorList>
            <person name="Schelkunov M."/>
            <person name="Shtratnikova V."/>
            <person name="Makarenko M."/>
            <person name="Klepikova A."/>
            <person name="Omelchenko D."/>
            <person name="Novikova G."/>
            <person name="Obukhova E."/>
            <person name="Bogdanov V."/>
            <person name="Penin A."/>
            <person name="Logacheva M."/>
        </authorList>
    </citation>
    <scope>NUCLEOTIDE SEQUENCE</scope>
    <source>
        <strain evidence="1">Hsosn_3</strain>
        <tissue evidence="1">Leaf</tissue>
    </source>
</reference>
<evidence type="ECO:0000313" key="2">
    <source>
        <dbReference type="Proteomes" id="UP001237642"/>
    </source>
</evidence>
<dbReference type="Proteomes" id="UP001237642">
    <property type="component" value="Unassembled WGS sequence"/>
</dbReference>